<dbReference type="AlphaFoldDB" id="A0A6J4MEB2"/>
<name>A0A6J4MEB2_9ACTN</name>
<protein>
    <submittedName>
        <fullName evidence="2">Uncharacterized protein</fullName>
    </submittedName>
</protein>
<evidence type="ECO:0000313" key="2">
    <source>
        <dbReference type="EMBL" id="CAA9355956.1"/>
    </source>
</evidence>
<feature type="compositionally biased region" description="Basic and acidic residues" evidence="1">
    <location>
        <begin position="1"/>
        <end position="10"/>
    </location>
</feature>
<proteinExistence type="predicted"/>
<accession>A0A6J4MEB2</accession>
<feature type="non-terminal residue" evidence="2">
    <location>
        <position position="95"/>
    </location>
</feature>
<feature type="compositionally biased region" description="Basic and acidic residues" evidence="1">
    <location>
        <begin position="44"/>
        <end position="68"/>
    </location>
</feature>
<evidence type="ECO:0000256" key="1">
    <source>
        <dbReference type="SAM" id="MobiDB-lite"/>
    </source>
</evidence>
<feature type="region of interest" description="Disordered" evidence="1">
    <location>
        <begin position="1"/>
        <end position="81"/>
    </location>
</feature>
<sequence length="95" mass="10396">GGRRRGEAHVHGRRRGAPARPLALRGAGRGPDRLPHLRAGGRRRRDDPHDRAPADRGPGHRRPAHPDRGGLGPVRRPRDRPAVLVRAVVVAQARL</sequence>
<organism evidence="2">
    <name type="scientific">uncultured Frankineae bacterium</name>
    <dbReference type="NCBI Taxonomy" id="437475"/>
    <lineage>
        <taxon>Bacteria</taxon>
        <taxon>Bacillati</taxon>
        <taxon>Actinomycetota</taxon>
        <taxon>Actinomycetes</taxon>
        <taxon>Frankiales</taxon>
        <taxon>environmental samples</taxon>
    </lineage>
</organism>
<reference evidence="2" key="1">
    <citation type="submission" date="2020-02" db="EMBL/GenBank/DDBJ databases">
        <authorList>
            <person name="Meier V. D."/>
        </authorList>
    </citation>
    <scope>NUCLEOTIDE SEQUENCE</scope>
    <source>
        <strain evidence="2">AVDCRST_MAG07</strain>
    </source>
</reference>
<feature type="non-terminal residue" evidence="2">
    <location>
        <position position="1"/>
    </location>
</feature>
<gene>
    <name evidence="2" type="ORF">AVDCRST_MAG07-3546</name>
</gene>
<dbReference type="EMBL" id="CADCUB010000158">
    <property type="protein sequence ID" value="CAA9355956.1"/>
    <property type="molecule type" value="Genomic_DNA"/>
</dbReference>